<dbReference type="EMBL" id="JAUOPJ010000001">
    <property type="protein sequence ID" value="MDO6455448.1"/>
    <property type="molecule type" value="Genomic_DNA"/>
</dbReference>
<organism evidence="2 3">
    <name type="scientific">Celeribacter halophilus</name>
    <dbReference type="NCBI Taxonomy" id="576117"/>
    <lineage>
        <taxon>Bacteria</taxon>
        <taxon>Pseudomonadati</taxon>
        <taxon>Pseudomonadota</taxon>
        <taxon>Alphaproteobacteria</taxon>
        <taxon>Rhodobacterales</taxon>
        <taxon>Roseobacteraceae</taxon>
        <taxon>Celeribacter</taxon>
    </lineage>
</organism>
<evidence type="ECO:0000259" key="1">
    <source>
        <dbReference type="Pfam" id="PF09356"/>
    </source>
</evidence>
<dbReference type="InterPro" id="IPR018964">
    <property type="entry name" value="Phage_phiJL001_Gp84_C"/>
</dbReference>
<dbReference type="RefSeq" id="WP_303480873.1">
    <property type="nucleotide sequence ID" value="NZ_JAUOPJ010000001.1"/>
</dbReference>
<evidence type="ECO:0000313" key="3">
    <source>
        <dbReference type="Proteomes" id="UP001169823"/>
    </source>
</evidence>
<dbReference type="AlphaFoldDB" id="A0AAW7XQ51"/>
<protein>
    <submittedName>
        <fullName evidence="2">DUF2163 domain-containing protein</fullName>
    </submittedName>
</protein>
<dbReference type="NCBIfam" id="TIGR02218">
    <property type="entry name" value="phg_TIGR02218"/>
    <property type="match status" value="1"/>
</dbReference>
<dbReference type="Pfam" id="PF09356">
    <property type="entry name" value="Phage_BR0599"/>
    <property type="match status" value="1"/>
</dbReference>
<gene>
    <name evidence="2" type="ORF">Q4494_00020</name>
</gene>
<name>A0AAW7XQ51_9RHOB</name>
<evidence type="ECO:0000313" key="2">
    <source>
        <dbReference type="EMBL" id="MDO6455448.1"/>
    </source>
</evidence>
<reference evidence="2" key="1">
    <citation type="submission" date="2023-07" db="EMBL/GenBank/DDBJ databases">
        <title>Genome content predicts the carbon catabolic preferences of heterotrophic bacteria.</title>
        <authorList>
            <person name="Gralka M."/>
        </authorList>
    </citation>
    <scope>NUCLEOTIDE SEQUENCE</scope>
    <source>
        <strain evidence="2">I2M02</strain>
    </source>
</reference>
<accession>A0AAW7XQ51</accession>
<dbReference type="Proteomes" id="UP001169823">
    <property type="component" value="Unassembled WGS sequence"/>
</dbReference>
<dbReference type="InterPro" id="IPR011928">
    <property type="entry name" value="Phage_phiJL001_Gp84"/>
</dbReference>
<dbReference type="Pfam" id="PF09931">
    <property type="entry name" value="Phage_phiJL001_Gp84_N"/>
    <property type="match status" value="1"/>
</dbReference>
<sequence length="299" mass="32704">MAISEEFQAHLLQGVTTLCRAWAVVRKDGTTYGFTDHDTDLDFEGLRFKADTGLSASALAQSTGLSVDNTEALGALSAAAITEEDIRAGRFDGADVRCWLVNWAQVEQRVLVFKGSFGEIIRVSGGFRAELRGLTEQLNQPQGRVYQSGCSAVLGDGGCGFQTLQPGFYTEIAVERVEKGKIFTFDALSEFDDRWFERGRFTVLSGAAEGLVGVVKNDRLSASGRVVELWEDLRAEIATGDRVRLEAGCDRRAETCRLKFDNFLNFRGFPHVPGEDWLARYPVQSGDYDGGSLQGSGST</sequence>
<feature type="domain" description="Bacteriophage phiJL001 Gp84 C-terminal" evidence="1">
    <location>
        <begin position="194"/>
        <end position="276"/>
    </location>
</feature>
<comment type="caution">
    <text evidence="2">The sequence shown here is derived from an EMBL/GenBank/DDBJ whole genome shotgun (WGS) entry which is preliminary data.</text>
</comment>
<proteinExistence type="predicted"/>